<feature type="coiled-coil region" evidence="1">
    <location>
        <begin position="327"/>
        <end position="405"/>
    </location>
</feature>
<dbReference type="Proteomes" id="UP001596473">
    <property type="component" value="Unassembled WGS sequence"/>
</dbReference>
<reference evidence="4" key="1">
    <citation type="journal article" date="2019" name="Int. J. Syst. Evol. Microbiol.">
        <title>The Global Catalogue of Microorganisms (GCM) 10K type strain sequencing project: providing services to taxonomists for standard genome sequencing and annotation.</title>
        <authorList>
            <consortium name="The Broad Institute Genomics Platform"/>
            <consortium name="The Broad Institute Genome Sequencing Center for Infectious Disease"/>
            <person name="Wu L."/>
            <person name="Ma J."/>
        </authorList>
    </citation>
    <scope>NUCLEOTIDE SEQUENCE [LARGE SCALE GENOMIC DNA]</scope>
    <source>
        <strain evidence="4">CCUG 62945</strain>
    </source>
</reference>
<dbReference type="InterPro" id="IPR011704">
    <property type="entry name" value="ATPase_dyneun-rel_AAA"/>
</dbReference>
<dbReference type="EMBL" id="JBHTBQ010000019">
    <property type="protein sequence ID" value="MFC7420611.1"/>
    <property type="molecule type" value="Genomic_DNA"/>
</dbReference>
<gene>
    <name evidence="3" type="ORF">ACFQNF_12085</name>
</gene>
<sequence length="836" mass="94551">MQDTLCGPVIVHKYIAINDNQGLVTPLFKKTDSNEIIPIDPENYPAHILISKNFPDVEKTYDENELFLLQNHYLDTQKTEEFGSKRYWAKVESVCNLETNTMLPILVEKLPEKEAGMLPEGVTPPRGTFFLRDENKIYGPLTSSELNNGRYIIEPLTHPSLSLGKDYLGLFLEENIKNNLFRIEIQGYPHEYISSIKELSKHLPDKIDYMADDRLLKFFNQQGFGKNFKGLAKKEAERLQLAITQSEKTYPLARSERLERLKAMLDRYLKESDIGADIIKTYLSSSAIGLKFLRDYVEVNKSTLLKEHIDKIEAEAKTKEAILRANIIEQENQVKNKTIELEKINHQVIQAKEDARVEIANIQAETQEQAKKSLEEKQEALSQEVTAQEEELKKLVDEISKKTHKLNIANDIERMKSECVYYEKHKEHLKSAVKGFEDALKDPESLASRMGEMEVISRVLNGGSAEVAVSPSKYRPVEFTKTEPENGAELIELLCNSFEDDSGRPFSKDEMTNLIVSISQSYMTVLSGPPGIGKTSTVTRLANALHLGDIKGDQNFLYVPVGRGWVSGRDILGFYNSLKGVYQESRTGLYDFLTRINKATPNQKTAPQLVLLDEANLSSIEHYWSDFLGMCDPEGRNRPIDTGNPNEANRYLQIGNQVRFIATINNDSTTERLSPRLIDRVPVISLHQANSTPINNLNSSLSKMDGAISSNCLFNFFKPDESCELTRANEAVLDQAINILQNRDSNLGQTVNISHRKRIAITNYCSVAGEYIGQDSAMDFAISQHILPHIEGHGTKFRNRIQELSTFIGKSHPRANLHLERILSGGNDFTGTYSFF</sequence>
<evidence type="ECO:0000256" key="1">
    <source>
        <dbReference type="SAM" id="Coils"/>
    </source>
</evidence>
<evidence type="ECO:0000313" key="4">
    <source>
        <dbReference type="Proteomes" id="UP001596473"/>
    </source>
</evidence>
<dbReference type="SUPFAM" id="SSF52540">
    <property type="entry name" value="P-loop containing nucleoside triphosphate hydrolases"/>
    <property type="match status" value="1"/>
</dbReference>
<dbReference type="SMART" id="SM00382">
    <property type="entry name" value="AAA"/>
    <property type="match status" value="1"/>
</dbReference>
<organism evidence="3 4">
    <name type="scientific">Iodobacter arcticus</name>
    <dbReference type="NCBI Taxonomy" id="590593"/>
    <lineage>
        <taxon>Bacteria</taxon>
        <taxon>Pseudomonadati</taxon>
        <taxon>Pseudomonadota</taxon>
        <taxon>Betaproteobacteria</taxon>
        <taxon>Neisseriales</taxon>
        <taxon>Chitinibacteraceae</taxon>
        <taxon>Iodobacter</taxon>
    </lineage>
</organism>
<feature type="domain" description="AAA+ ATPase" evidence="2">
    <location>
        <begin position="520"/>
        <end position="687"/>
    </location>
</feature>
<dbReference type="RefSeq" id="WP_380188204.1">
    <property type="nucleotide sequence ID" value="NZ_JBHTBQ010000019.1"/>
</dbReference>
<accession>A0ABW2QY69</accession>
<keyword evidence="1" id="KW-0175">Coiled coil</keyword>
<dbReference type="Pfam" id="PF07728">
    <property type="entry name" value="AAA_5"/>
    <property type="match status" value="1"/>
</dbReference>
<name>A0ABW2QY69_9NEIS</name>
<dbReference type="CDD" id="cd06503">
    <property type="entry name" value="ATP-synt_Fo_b"/>
    <property type="match status" value="1"/>
</dbReference>
<evidence type="ECO:0000313" key="3">
    <source>
        <dbReference type="EMBL" id="MFC7420611.1"/>
    </source>
</evidence>
<comment type="caution">
    <text evidence="3">The sequence shown here is derived from an EMBL/GenBank/DDBJ whole genome shotgun (WGS) entry which is preliminary data.</text>
</comment>
<dbReference type="Gene3D" id="3.40.50.300">
    <property type="entry name" value="P-loop containing nucleotide triphosphate hydrolases"/>
    <property type="match status" value="1"/>
</dbReference>
<dbReference type="InterPro" id="IPR003593">
    <property type="entry name" value="AAA+_ATPase"/>
</dbReference>
<evidence type="ECO:0000259" key="2">
    <source>
        <dbReference type="SMART" id="SM00382"/>
    </source>
</evidence>
<protein>
    <submittedName>
        <fullName evidence="3">AAA family ATPase</fullName>
    </submittedName>
</protein>
<proteinExistence type="predicted"/>
<keyword evidence="4" id="KW-1185">Reference proteome</keyword>
<dbReference type="InterPro" id="IPR027417">
    <property type="entry name" value="P-loop_NTPase"/>
</dbReference>